<dbReference type="Gene3D" id="3.90.190.10">
    <property type="entry name" value="Protein tyrosine phosphatase superfamily"/>
    <property type="match status" value="1"/>
</dbReference>
<dbReference type="InterPro" id="IPR027417">
    <property type="entry name" value="P-loop_NTPase"/>
</dbReference>
<keyword evidence="16 22" id="KW-1133">Transmembrane helix</keyword>
<dbReference type="Gene3D" id="1.20.58.760">
    <property type="entry name" value="Peptidase M41"/>
    <property type="match status" value="1"/>
</dbReference>
<dbReference type="PROSITE" id="PS50056">
    <property type="entry name" value="TYR_PHOSPHATASE_2"/>
    <property type="match status" value="1"/>
</dbReference>
<dbReference type="Gene3D" id="3.40.50.300">
    <property type="entry name" value="P-loop containing nucleotide triphosphate hydrolases"/>
    <property type="match status" value="1"/>
</dbReference>
<feature type="region of interest" description="Disordered" evidence="21">
    <location>
        <begin position="842"/>
        <end position="862"/>
    </location>
</feature>
<comment type="similarity">
    <text evidence="6">In the C-terminal section; belongs to the peptidase M41 family.</text>
</comment>
<evidence type="ECO:0000256" key="13">
    <source>
        <dbReference type="ARBA" id="ARBA00022833"/>
    </source>
</evidence>
<dbReference type="FunFam" id="1.20.58.760:FF:000003">
    <property type="entry name" value="AFG3-like AAA ATPase 2"/>
    <property type="match status" value="1"/>
</dbReference>
<sequence>MPVWSCALPCTSEESLRALWATEPSMSAEADQASAEAAGGCSRHPVERKPSLTLLSETSRFPPPQPASLLKDGIGLMDTACSSVSTASSWMSEEQDNSISPTASTSGIVTLSSSEQLVTTGPLYGTISNEDTVGTLVELQRAVIQSDSINTIKEEETLPIPVVQSEDAPGPSNRTNSPQPMSALSPLQIHTRKVEIEVIDDRLRPTAKRTIELKNHRLGIVPFKWLDPLCKPLRSIVSQNRRRYIDDANNLNLDLTYITDRIIAMGYPSHETESLYRNTMLSTVYFLQLFHDEHFMVFNLRGEYIYDAGNFQYRVSAYEMTDHHPPRLELMGPFCDEMHTYLLTDPENVVAVHCKAGKGRTGVMICAYLTYIRLYPSARQCMDYYSIVRTHNNKGVTIPSQRRYIYYFEHMLNHGLSYSPYQIELVGVYIEQPPQSSRFSSMNALSITISCGDVELFNSAPMMLSKEIMEEENELTERYPNYHGEDNFDYTRPEDSDNVLSRRCFGWTIPSDQRLFLEGDVCIRIMRSTNGEKSKKSSVKTKKLGHIWFNTMFTCYHYSHVPYIHGDEANPYPEDGTTIARKISGEESEGPTTNGEDMPTCSKNIKKSKKSVHKYEICEPPGLENHCPHETVSAIHRNSLEPPRASIRRMLEKAHEKNLVSDDYNERRRAALGSGEPIPKAPIGRPNANGPFCLVRNSNEHAYSYRAIEVDKVCKANNVPSGFKVIVVTRCINRCSAPEVDLAETRIQQIRHSQKFFEAQKRQEMQVKLENKIKKSIESANKPRNAKLSDLFRKRKIPEESMLHSIQETMKSYLFPHRPEAKQPERYFRCPLACPPNDSIVVHEPDDDDEANRTITSGSSSYFRPAEDIFERLMAEEDESPGVEEDSDSETQTSPSTIKDNRTDFHKNLEKLAAFVYYRHGRRPRPPPRQLSGSPFYNRKKTAEKDTKSKPSTSSSSSDSDDKPNKQENGEEKDSDRDKERKAILERMKRVFAISLFVYGVLYIMSSQQNDQSPAKIVDTTWSDFVNRLLPTGSVSKIIVFPERDIAVIYMYAGAKDINGQNLEAIYKMGIPSLARFETEVRAAELAINLPPANWTQLEYRRLEGYTSVLTIGILAIVLAGLYFLFKRVKVSFNMTDMMHNMTKTKFNIIDPHSKDGKLKIKFKDVAGLKEAKVEISEFVDYLQNPAKYVNLGAKLPKGALMTGPPGCGKTLLAKALAAESSAPFISMNGTEFVEVIGGLGASRIRALFKEAKSRAPCIIYIDEIDAIGRKRSEGGGQFGGNSEEEQTLNQLLVEMDGMDSAQGIIVIASTNRPDILDKALMRPGRFDRHVTVDLPTVSERKELFELYLEHIKLNIPVNKYSQRLSQMTPGFSGADIANVVNEAAIHAASNNNTIVTLNDLDHALQRVLAGPEKRSKVLVKEELETVAYHESGHALVGWLLEHTDALLKVSIVPRTSAALGFAQYSPKDRKLFTKEELFDRMCMTLGGRAAENIKFGRITSGAEDDLSKVTKQAYAQVRIYGMSKEIGPLSFALSAGNERSSEFSKKPYSDQMQKMMDHEASTLVSEAYFFTERLLKDNRDKLEKLAQELLAKEVLGYEDVKKLIGPPTFGEKSVVELADHVLPDPPQES</sequence>
<dbReference type="GO" id="GO:0016887">
    <property type="term" value="F:ATP hydrolysis activity"/>
    <property type="evidence" value="ECO:0007669"/>
    <property type="project" value="InterPro"/>
</dbReference>
<dbReference type="InterPro" id="IPR041569">
    <property type="entry name" value="AAA_lid_3"/>
</dbReference>
<dbReference type="InterPro" id="IPR000642">
    <property type="entry name" value="Peptidase_M41"/>
</dbReference>
<comment type="caution">
    <text evidence="25">The sequence shown here is derived from an EMBL/GenBank/DDBJ whole genome shotgun (WGS) entry which is preliminary data.</text>
</comment>
<feature type="compositionally biased region" description="Acidic residues" evidence="21">
    <location>
        <begin position="877"/>
        <end position="889"/>
    </location>
</feature>
<dbReference type="InterPro" id="IPR029021">
    <property type="entry name" value="Prot-tyrosine_phosphatase-like"/>
</dbReference>
<feature type="domain" description="Phosphatase tensin-type" evidence="24">
    <location>
        <begin position="244"/>
        <end position="415"/>
    </location>
</feature>
<evidence type="ECO:0000256" key="5">
    <source>
        <dbReference type="ARBA" id="ARBA00007881"/>
    </source>
</evidence>
<dbReference type="NCBIfam" id="TIGR01241">
    <property type="entry name" value="FtsH_fam"/>
    <property type="match status" value="1"/>
</dbReference>
<evidence type="ECO:0000256" key="22">
    <source>
        <dbReference type="SAM" id="Phobius"/>
    </source>
</evidence>
<evidence type="ECO:0008006" key="27">
    <source>
        <dbReference type="Google" id="ProtNLM"/>
    </source>
</evidence>
<dbReference type="PANTHER" id="PTHR43655:SF8">
    <property type="entry name" value="PARAPLEGIN"/>
    <property type="match status" value="1"/>
</dbReference>
<dbReference type="InterPro" id="IPR003959">
    <property type="entry name" value="ATPase_AAA_core"/>
</dbReference>
<dbReference type="GO" id="GO:0016791">
    <property type="term" value="F:phosphatase activity"/>
    <property type="evidence" value="ECO:0007669"/>
    <property type="project" value="InterPro"/>
</dbReference>
<evidence type="ECO:0000256" key="11">
    <source>
        <dbReference type="ARBA" id="ARBA00022741"/>
    </source>
</evidence>
<evidence type="ECO:0000256" key="14">
    <source>
        <dbReference type="ARBA" id="ARBA00022840"/>
    </source>
</evidence>
<evidence type="ECO:0000256" key="12">
    <source>
        <dbReference type="ARBA" id="ARBA00022801"/>
    </source>
</evidence>
<evidence type="ECO:0000256" key="21">
    <source>
        <dbReference type="SAM" id="MobiDB-lite"/>
    </source>
</evidence>
<dbReference type="Proteomes" id="UP001175271">
    <property type="component" value="Unassembled WGS sequence"/>
</dbReference>
<dbReference type="InterPro" id="IPR050928">
    <property type="entry name" value="ATP-dep_Zn_Metalloprotease"/>
</dbReference>
<dbReference type="InterPro" id="IPR005936">
    <property type="entry name" value="FtsH"/>
</dbReference>
<dbReference type="Pfam" id="PF17862">
    <property type="entry name" value="AAA_lid_3"/>
    <property type="match status" value="1"/>
</dbReference>
<evidence type="ECO:0000256" key="9">
    <source>
        <dbReference type="ARBA" id="ARBA00022692"/>
    </source>
</evidence>
<comment type="similarity">
    <text evidence="7">In the N-terminal section; belongs to the AAA ATPase family.</text>
</comment>
<evidence type="ECO:0000259" key="24">
    <source>
        <dbReference type="PROSITE" id="PS51181"/>
    </source>
</evidence>
<dbReference type="InterPro" id="IPR000387">
    <property type="entry name" value="Tyr_Pase_dom"/>
</dbReference>
<evidence type="ECO:0000256" key="1">
    <source>
        <dbReference type="ARBA" id="ARBA00001947"/>
    </source>
</evidence>
<evidence type="ECO:0000259" key="23">
    <source>
        <dbReference type="PROSITE" id="PS50056"/>
    </source>
</evidence>
<dbReference type="CDD" id="cd14509">
    <property type="entry name" value="PTP_PTEN"/>
    <property type="match status" value="1"/>
</dbReference>
<dbReference type="SMART" id="SM00382">
    <property type="entry name" value="AAA"/>
    <property type="match status" value="1"/>
</dbReference>
<dbReference type="PANTHER" id="PTHR43655">
    <property type="entry name" value="ATP-DEPENDENT PROTEASE"/>
    <property type="match status" value="1"/>
</dbReference>
<dbReference type="HAMAP" id="MF_01458">
    <property type="entry name" value="FtsH"/>
    <property type="match status" value="1"/>
</dbReference>
<dbReference type="InterPro" id="IPR029023">
    <property type="entry name" value="Tensin_phosphatase"/>
</dbReference>
<evidence type="ECO:0000313" key="26">
    <source>
        <dbReference type="Proteomes" id="UP001175271"/>
    </source>
</evidence>
<name>A0AA39H6N0_9BILA</name>
<feature type="transmembrane region" description="Helical" evidence="22">
    <location>
        <begin position="1106"/>
        <end position="1126"/>
    </location>
</feature>
<evidence type="ECO:0000256" key="18">
    <source>
        <dbReference type="ARBA" id="ARBA00023098"/>
    </source>
</evidence>
<dbReference type="Pfam" id="PF01434">
    <property type="entry name" value="Peptidase_M41"/>
    <property type="match status" value="1"/>
</dbReference>
<dbReference type="SUPFAM" id="SSF52540">
    <property type="entry name" value="P-loop containing nucleoside triphosphate hydrolases"/>
    <property type="match status" value="1"/>
</dbReference>
<dbReference type="EMBL" id="JAUCMV010000005">
    <property type="protein sequence ID" value="KAK0400222.1"/>
    <property type="molecule type" value="Genomic_DNA"/>
</dbReference>
<keyword evidence="10" id="KW-0479">Metal-binding</keyword>
<comment type="subcellular location">
    <subcellularLocation>
        <location evidence="4">Cell projection</location>
        <location evidence="4">Neuron projection</location>
    </subcellularLocation>
    <subcellularLocation>
        <location evidence="2">Membrane</location>
        <topology evidence="2">Multi-pass membrane protein</topology>
    </subcellularLocation>
    <subcellularLocation>
        <location evidence="3">Mitochondrion</location>
    </subcellularLocation>
</comment>
<evidence type="ECO:0000256" key="16">
    <source>
        <dbReference type="ARBA" id="ARBA00022989"/>
    </source>
</evidence>
<keyword evidence="26" id="KW-1185">Reference proteome</keyword>
<dbReference type="GO" id="GO:0034982">
    <property type="term" value="P:mitochondrial protein processing"/>
    <property type="evidence" value="ECO:0007669"/>
    <property type="project" value="TreeGrafter"/>
</dbReference>
<dbReference type="GO" id="GO:0005524">
    <property type="term" value="F:ATP binding"/>
    <property type="evidence" value="ECO:0007669"/>
    <property type="project" value="UniProtKB-KW"/>
</dbReference>
<reference evidence="25" key="1">
    <citation type="submission" date="2023-06" db="EMBL/GenBank/DDBJ databases">
        <title>Genomic analysis of the entomopathogenic nematode Steinernema hermaphroditum.</title>
        <authorList>
            <person name="Schwarz E.M."/>
            <person name="Heppert J.K."/>
            <person name="Baniya A."/>
            <person name="Schwartz H.T."/>
            <person name="Tan C.-H."/>
            <person name="Antoshechkin I."/>
            <person name="Sternberg P.W."/>
            <person name="Goodrich-Blair H."/>
            <person name="Dillman A.R."/>
        </authorList>
    </citation>
    <scope>NUCLEOTIDE SEQUENCE</scope>
    <source>
        <strain evidence="25">PS9179</strain>
        <tissue evidence="25">Whole animal</tissue>
    </source>
</reference>
<dbReference type="PROSITE" id="PS00383">
    <property type="entry name" value="TYR_PHOSPHATASE_1"/>
    <property type="match status" value="1"/>
</dbReference>
<evidence type="ECO:0000256" key="8">
    <source>
        <dbReference type="ARBA" id="ARBA00022670"/>
    </source>
</evidence>
<feature type="compositionally biased region" description="Polar residues" evidence="21">
    <location>
        <begin position="172"/>
        <end position="182"/>
    </location>
</feature>
<evidence type="ECO:0000313" key="25">
    <source>
        <dbReference type="EMBL" id="KAK0400222.1"/>
    </source>
</evidence>
<dbReference type="PROSITE" id="PS51181">
    <property type="entry name" value="PPASE_TENSIN"/>
    <property type="match status" value="1"/>
</dbReference>
<keyword evidence="11" id="KW-0547">Nucleotide-binding</keyword>
<dbReference type="Gene3D" id="2.60.40.1110">
    <property type="match status" value="1"/>
</dbReference>
<dbReference type="Gene3D" id="1.10.8.60">
    <property type="match status" value="1"/>
</dbReference>
<evidence type="ECO:0000256" key="6">
    <source>
        <dbReference type="ARBA" id="ARBA00010044"/>
    </source>
</evidence>
<dbReference type="GO" id="GO:0046872">
    <property type="term" value="F:metal ion binding"/>
    <property type="evidence" value="ECO:0007669"/>
    <property type="project" value="UniProtKB-KW"/>
</dbReference>
<keyword evidence="18" id="KW-0443">Lipid metabolism</keyword>
<dbReference type="GO" id="GO:0004176">
    <property type="term" value="F:ATP-dependent peptidase activity"/>
    <property type="evidence" value="ECO:0007669"/>
    <property type="project" value="InterPro"/>
</dbReference>
<dbReference type="InterPro" id="IPR045101">
    <property type="entry name" value="PTP_PTEN"/>
</dbReference>
<dbReference type="InterPro" id="IPR016130">
    <property type="entry name" value="Tyr_Pase_AS"/>
</dbReference>
<proteinExistence type="inferred from homology"/>
<dbReference type="GO" id="GO:0004222">
    <property type="term" value="F:metalloendopeptidase activity"/>
    <property type="evidence" value="ECO:0007669"/>
    <property type="project" value="InterPro"/>
</dbReference>
<accession>A0AA39H6N0</accession>
<dbReference type="Pfam" id="PF00004">
    <property type="entry name" value="AAA"/>
    <property type="match status" value="1"/>
</dbReference>
<evidence type="ECO:0000256" key="17">
    <source>
        <dbReference type="ARBA" id="ARBA00023049"/>
    </source>
</evidence>
<feature type="compositionally biased region" description="Polar residues" evidence="21">
    <location>
        <begin position="853"/>
        <end position="862"/>
    </location>
</feature>
<feature type="domain" description="Tyrosine specific protein phosphatases" evidence="23">
    <location>
        <begin position="350"/>
        <end position="403"/>
    </location>
</feature>
<dbReference type="SUPFAM" id="SSF140990">
    <property type="entry name" value="FtsH protease domain-like"/>
    <property type="match status" value="1"/>
</dbReference>
<keyword evidence="8" id="KW-0645">Protease</keyword>
<feature type="region of interest" description="Disordered" evidence="21">
    <location>
        <begin position="877"/>
        <end position="904"/>
    </location>
</feature>
<evidence type="ECO:0000256" key="7">
    <source>
        <dbReference type="ARBA" id="ARBA00010550"/>
    </source>
</evidence>
<dbReference type="SMART" id="SM00404">
    <property type="entry name" value="PTPc_motif"/>
    <property type="match status" value="1"/>
</dbReference>
<dbReference type="SMART" id="SM01326">
    <property type="entry name" value="PTEN_C2"/>
    <property type="match status" value="1"/>
</dbReference>
<dbReference type="SUPFAM" id="SSF52799">
    <property type="entry name" value="(Phosphotyrosine protein) phosphatases II"/>
    <property type="match status" value="1"/>
</dbReference>
<feature type="region of interest" description="Disordered" evidence="21">
    <location>
        <begin position="163"/>
        <end position="183"/>
    </location>
</feature>
<gene>
    <name evidence="25" type="ORF">QR680_003410</name>
</gene>
<dbReference type="Gene3D" id="3.40.1690.20">
    <property type="match status" value="1"/>
</dbReference>
<keyword evidence="12" id="KW-0378">Hydrolase</keyword>
<keyword evidence="9 22" id="KW-0812">Transmembrane</keyword>
<dbReference type="InterPro" id="IPR037219">
    <property type="entry name" value="Peptidase_M41-like"/>
</dbReference>
<keyword evidence="20" id="KW-0966">Cell projection</keyword>
<keyword evidence="13" id="KW-0862">Zinc</keyword>
<comment type="similarity">
    <text evidence="5">Belongs to the PTEN phosphatase protein family.</text>
</comment>
<evidence type="ECO:0000256" key="4">
    <source>
        <dbReference type="ARBA" id="ARBA00004487"/>
    </source>
</evidence>
<protein>
    <recommendedName>
        <fullName evidence="27">Phosphatidylinositol-3,4,5-trisphosphate 3-phosphatase</fullName>
    </recommendedName>
</protein>
<dbReference type="InterPro" id="IPR003595">
    <property type="entry name" value="Tyr_Pase_cat"/>
</dbReference>
<dbReference type="GO" id="GO:0006629">
    <property type="term" value="P:lipid metabolic process"/>
    <property type="evidence" value="ECO:0007669"/>
    <property type="project" value="UniProtKB-KW"/>
</dbReference>
<dbReference type="FunFam" id="3.40.50.300:FF:000277">
    <property type="entry name" value="ATP-dependent zinc metalloprotease FtsH"/>
    <property type="match status" value="1"/>
</dbReference>
<evidence type="ECO:0000256" key="20">
    <source>
        <dbReference type="ARBA" id="ARBA00023273"/>
    </source>
</evidence>
<keyword evidence="17" id="KW-0482">Metalloprotease</keyword>
<comment type="cofactor">
    <cofactor evidence="1">
        <name>Zn(2+)</name>
        <dbReference type="ChEBI" id="CHEBI:29105"/>
    </cofactor>
</comment>
<feature type="region of interest" description="Disordered" evidence="21">
    <location>
        <begin position="918"/>
        <end position="980"/>
    </location>
</feature>
<evidence type="ECO:0000256" key="19">
    <source>
        <dbReference type="ARBA" id="ARBA00023136"/>
    </source>
</evidence>
<keyword evidence="15" id="KW-0809">Transit peptide</keyword>
<evidence type="ECO:0000256" key="3">
    <source>
        <dbReference type="ARBA" id="ARBA00004173"/>
    </source>
</evidence>
<evidence type="ECO:0000256" key="2">
    <source>
        <dbReference type="ARBA" id="ARBA00004141"/>
    </source>
</evidence>
<dbReference type="CDD" id="cd19501">
    <property type="entry name" value="RecA-like_FtsH"/>
    <property type="match status" value="1"/>
</dbReference>
<evidence type="ECO:0000256" key="15">
    <source>
        <dbReference type="ARBA" id="ARBA00022946"/>
    </source>
</evidence>
<keyword evidence="19 22" id="KW-0472">Membrane</keyword>
<dbReference type="InterPro" id="IPR014020">
    <property type="entry name" value="Tensin_C2-dom"/>
</dbReference>
<feature type="transmembrane region" description="Helical" evidence="22">
    <location>
        <begin position="988"/>
        <end position="1006"/>
    </location>
</feature>
<organism evidence="25 26">
    <name type="scientific">Steinernema hermaphroditum</name>
    <dbReference type="NCBI Taxonomy" id="289476"/>
    <lineage>
        <taxon>Eukaryota</taxon>
        <taxon>Metazoa</taxon>
        <taxon>Ecdysozoa</taxon>
        <taxon>Nematoda</taxon>
        <taxon>Chromadorea</taxon>
        <taxon>Rhabditida</taxon>
        <taxon>Tylenchina</taxon>
        <taxon>Panagrolaimomorpha</taxon>
        <taxon>Strongyloidoidea</taxon>
        <taxon>Steinernematidae</taxon>
        <taxon>Steinernema</taxon>
    </lineage>
</organism>
<feature type="compositionally biased region" description="Basic and acidic residues" evidence="21">
    <location>
        <begin position="960"/>
        <end position="980"/>
    </location>
</feature>
<dbReference type="FunFam" id="1.10.8.60:FF:000019">
    <property type="entry name" value="AFG3-like AAA ATPase 2"/>
    <property type="match status" value="1"/>
</dbReference>
<dbReference type="GO" id="GO:0005745">
    <property type="term" value="C:m-AAA complex"/>
    <property type="evidence" value="ECO:0007669"/>
    <property type="project" value="TreeGrafter"/>
</dbReference>
<keyword evidence="14" id="KW-0067">ATP-binding</keyword>
<evidence type="ECO:0000256" key="10">
    <source>
        <dbReference type="ARBA" id="ARBA00022723"/>
    </source>
</evidence>
<dbReference type="InterPro" id="IPR003593">
    <property type="entry name" value="AAA+_ATPase"/>
</dbReference>
<dbReference type="GO" id="GO:0043005">
    <property type="term" value="C:neuron projection"/>
    <property type="evidence" value="ECO:0007669"/>
    <property type="project" value="UniProtKB-SubCell"/>
</dbReference>